<reference evidence="2 3" key="1">
    <citation type="journal article" date="2003" name="Proc. Natl. Acad. Sci. U.S.A.">
        <title>Complete genome sequence of the marine planctomycete Pirellula sp. strain 1.</title>
        <authorList>
            <person name="Gloeckner F.O."/>
            <person name="Kube M."/>
            <person name="Bauer M."/>
            <person name="Teeling H."/>
            <person name="Lombardot T."/>
            <person name="Ludwig W."/>
            <person name="Gade D."/>
            <person name="Beck A."/>
            <person name="Borzym K."/>
            <person name="Heitmann K."/>
            <person name="Rabus R."/>
            <person name="Schlesner H."/>
            <person name="Amann R."/>
            <person name="Reinhardt R."/>
        </authorList>
    </citation>
    <scope>NUCLEOTIDE SEQUENCE [LARGE SCALE GENOMIC DNA]</scope>
    <source>
        <strain evidence="3">DSM 10527 / NCIMB 13988 / SH1</strain>
    </source>
</reference>
<proteinExistence type="predicted"/>
<dbReference type="EMBL" id="BX294142">
    <property type="protein sequence ID" value="CAD74249.1"/>
    <property type="molecule type" value="Genomic_DNA"/>
</dbReference>
<feature type="region of interest" description="Disordered" evidence="1">
    <location>
        <begin position="63"/>
        <end position="88"/>
    </location>
</feature>
<dbReference type="EnsemblBacteria" id="CAD74249">
    <property type="protein sequence ID" value="CAD74249"/>
    <property type="gene ID" value="RB5455"/>
</dbReference>
<evidence type="ECO:0000256" key="1">
    <source>
        <dbReference type="SAM" id="MobiDB-lite"/>
    </source>
</evidence>
<dbReference type="Proteomes" id="UP000001025">
    <property type="component" value="Chromosome"/>
</dbReference>
<dbReference type="HOGENOM" id="CLU_2094937_0_0_0"/>
<evidence type="ECO:0000313" key="3">
    <source>
        <dbReference type="Proteomes" id="UP000001025"/>
    </source>
</evidence>
<feature type="compositionally biased region" description="Polar residues" evidence="1">
    <location>
        <begin position="63"/>
        <end position="82"/>
    </location>
</feature>
<accession>Q7URT9</accession>
<evidence type="ECO:0000313" key="2">
    <source>
        <dbReference type="EMBL" id="CAD74249.1"/>
    </source>
</evidence>
<dbReference type="KEGG" id="rba:RB5455"/>
<dbReference type="AlphaFoldDB" id="Q7URT9"/>
<gene>
    <name evidence="2" type="ordered locus">RB5455</name>
</gene>
<name>Q7URT9_RHOBA</name>
<organism evidence="2 3">
    <name type="scientific">Rhodopirellula baltica (strain DSM 10527 / NCIMB 13988 / SH1)</name>
    <dbReference type="NCBI Taxonomy" id="243090"/>
    <lineage>
        <taxon>Bacteria</taxon>
        <taxon>Pseudomonadati</taxon>
        <taxon>Planctomycetota</taxon>
        <taxon>Planctomycetia</taxon>
        <taxon>Pirellulales</taxon>
        <taxon>Pirellulaceae</taxon>
        <taxon>Rhodopirellula</taxon>
    </lineage>
</organism>
<protein>
    <submittedName>
        <fullName evidence="2">Uncharacterized protein</fullName>
    </submittedName>
</protein>
<dbReference type="InParanoid" id="Q7URT9"/>
<keyword evidence="3" id="KW-1185">Reference proteome</keyword>
<sequence>MTASASDMLSTSRLYVVTPLTSCTDVRTEPVIGCGSQPTRRATNPNTKRYFIGVPISEQNLVHRTTPRTQSKLTTANPTESHPSMLPPAKRHSVWAVRLRVIAQQNRPNTTAMQLC</sequence>